<evidence type="ECO:0000259" key="1">
    <source>
        <dbReference type="Pfam" id="PF20530"/>
    </source>
</evidence>
<feature type="domain" description="DUF6745" evidence="1">
    <location>
        <begin position="145"/>
        <end position="351"/>
    </location>
</feature>
<proteinExistence type="predicted"/>
<evidence type="ECO:0000313" key="2">
    <source>
        <dbReference type="EMBL" id="MBB3732408.1"/>
    </source>
</evidence>
<dbReference type="EMBL" id="JACIBV010000001">
    <property type="protein sequence ID" value="MBB3732408.1"/>
    <property type="molecule type" value="Genomic_DNA"/>
</dbReference>
<dbReference type="InterPro" id="IPR046633">
    <property type="entry name" value="DUF6745"/>
</dbReference>
<dbReference type="GeneID" id="95394450"/>
<gene>
    <name evidence="2" type="ORF">FHR33_008268</name>
</gene>
<sequence length="356" mass="40095">MSVPRRLEAADIRDEWLGWALSTLPADQTAAEAAISELYERAGRPAPRFLWVGSPNAAMEFVPAGIPMREFVKTLSIASRLATLGSELREALDRRVGHPWALAWGQGEPDPLDAEVRDPLRDFVRDGVCTPLRLALPLAERLTWYGQHDAYWIAHYDAWRRIGGRTFRGLNGQLDLWATLARSCGWWWPMEELCVVSLRPVSVRTEEQRLHSEQGPAVAYADGWSVHAWRGTRVPWWVIADPTPDRIAQEPNIEVRRCAIERLGWEAYIEQAGLRLVATARDPGNPGFDLLLYDLPGTVWGRRARVLLATNGSVERDGRRRRYGLGVPGHLDDPVAAAAWTYGLSTDHYAQLARRT</sequence>
<name>A0A7W5YBU0_9ACTN</name>
<evidence type="ECO:0000313" key="3">
    <source>
        <dbReference type="Proteomes" id="UP000579945"/>
    </source>
</evidence>
<organism evidence="2 3">
    <name type="scientific">Nonomuraea dietziae</name>
    <dbReference type="NCBI Taxonomy" id="65515"/>
    <lineage>
        <taxon>Bacteria</taxon>
        <taxon>Bacillati</taxon>
        <taxon>Actinomycetota</taxon>
        <taxon>Actinomycetes</taxon>
        <taxon>Streptosporangiales</taxon>
        <taxon>Streptosporangiaceae</taxon>
        <taxon>Nonomuraea</taxon>
    </lineage>
</organism>
<dbReference type="Pfam" id="PF20530">
    <property type="entry name" value="DUF6745"/>
    <property type="match status" value="1"/>
</dbReference>
<reference evidence="2 3" key="1">
    <citation type="submission" date="2020-08" db="EMBL/GenBank/DDBJ databases">
        <title>Sequencing the genomes of 1000 actinobacteria strains.</title>
        <authorList>
            <person name="Klenk H.-P."/>
        </authorList>
    </citation>
    <scope>NUCLEOTIDE SEQUENCE [LARGE SCALE GENOMIC DNA]</scope>
    <source>
        <strain evidence="2 3">DSM 44320</strain>
    </source>
</reference>
<comment type="caution">
    <text evidence="2">The sequence shown here is derived from an EMBL/GenBank/DDBJ whole genome shotgun (WGS) entry which is preliminary data.</text>
</comment>
<accession>A0A7W5YBU0</accession>
<protein>
    <recommendedName>
        <fullName evidence="1">DUF6745 domain-containing protein</fullName>
    </recommendedName>
</protein>
<dbReference type="RefSeq" id="WP_183659371.1">
    <property type="nucleotide sequence ID" value="NZ_JACIBV010000001.1"/>
</dbReference>
<dbReference type="Proteomes" id="UP000579945">
    <property type="component" value="Unassembled WGS sequence"/>
</dbReference>
<dbReference type="AlphaFoldDB" id="A0A7W5YBU0"/>
<keyword evidence="3" id="KW-1185">Reference proteome</keyword>